<dbReference type="PROSITE" id="PS50294">
    <property type="entry name" value="WD_REPEATS_REGION"/>
    <property type="match status" value="3"/>
</dbReference>
<evidence type="ECO:0000256" key="1">
    <source>
        <dbReference type="ARBA" id="ARBA00022574"/>
    </source>
</evidence>
<proteinExistence type="predicted"/>
<dbReference type="InterPro" id="IPR019775">
    <property type="entry name" value="WD40_repeat_CS"/>
</dbReference>
<protein>
    <recommendedName>
        <fullName evidence="4">Peptidase C14 caspase domain-containing protein</fullName>
    </recommendedName>
</protein>
<dbReference type="Proteomes" id="UP000326354">
    <property type="component" value="Chromosome"/>
</dbReference>
<dbReference type="SUPFAM" id="SSF50978">
    <property type="entry name" value="WD40 repeat-like"/>
    <property type="match status" value="1"/>
</dbReference>
<evidence type="ECO:0000313" key="6">
    <source>
        <dbReference type="Proteomes" id="UP000326354"/>
    </source>
</evidence>
<dbReference type="Pfam" id="PF00656">
    <property type="entry name" value="Peptidase_C14"/>
    <property type="match status" value="1"/>
</dbReference>
<dbReference type="SUPFAM" id="SSF50998">
    <property type="entry name" value="Quinoprotein alcohol dehydrogenase-like"/>
    <property type="match status" value="1"/>
</dbReference>
<dbReference type="KEGG" id="uam:UABAM_04712"/>
<dbReference type="GO" id="GO:0006508">
    <property type="term" value="P:proteolysis"/>
    <property type="evidence" value="ECO:0007669"/>
    <property type="project" value="InterPro"/>
</dbReference>
<dbReference type="PROSITE" id="PS50082">
    <property type="entry name" value="WD_REPEATS_2"/>
    <property type="match status" value="3"/>
</dbReference>
<dbReference type="InterPro" id="IPR011600">
    <property type="entry name" value="Pept_C14_caspase"/>
</dbReference>
<dbReference type="SMART" id="SM00320">
    <property type="entry name" value="WD40"/>
    <property type="match status" value="11"/>
</dbReference>
<feature type="repeat" description="WD" evidence="3">
    <location>
        <begin position="739"/>
        <end position="780"/>
    </location>
</feature>
<dbReference type="PROSITE" id="PS00678">
    <property type="entry name" value="WD_REPEATS_1"/>
    <property type="match status" value="1"/>
</dbReference>
<feature type="repeat" description="WD" evidence="3">
    <location>
        <begin position="1160"/>
        <end position="1201"/>
    </location>
</feature>
<evidence type="ECO:0000313" key="5">
    <source>
        <dbReference type="EMBL" id="BBM86326.1"/>
    </source>
</evidence>
<dbReference type="Gene3D" id="2.130.10.10">
    <property type="entry name" value="YVTN repeat-like/Quinoprotein amine dehydrogenase"/>
    <property type="match status" value="5"/>
</dbReference>
<dbReference type="InterPro" id="IPR011047">
    <property type="entry name" value="Quinoprotein_ADH-like_sf"/>
</dbReference>
<accession>A0A5S9IRK8</accession>
<dbReference type="InterPro" id="IPR015943">
    <property type="entry name" value="WD40/YVTN_repeat-like_dom_sf"/>
</dbReference>
<keyword evidence="2" id="KW-0677">Repeat</keyword>
<dbReference type="Gene3D" id="3.40.50.1460">
    <property type="match status" value="1"/>
</dbReference>
<dbReference type="OrthoDB" id="500003at2"/>
<sequence length="1718" mass="194859">MFSATMGKFMKTLFSQSQITIKKLRALTTKTTLSVWRKVLFIVMVFLVNNVAFAQESNEKLHEIFIALCSDHQQKSTAAMHELIMLSKNSPTLTRVLQKIAIQDSREWIRTLAKNALQSSSQSVQKLIDDLYPTEKTRASGLHKSKSLGGLTILGASHDFRQRLRYGKKHALVIGINQYEKYSDLQGPNFDAAAVASVLVRRYGFDDVVLLTDTSPQNIYRTTEKWSIRAVNKQTIADYLAMLRSGKERGNYKVRLSQVDKDDALFVFFAGHGIPGYIVAADSHNESTAISLRWLAEELAKCRAQHTFLVLDCCFSGSIFSPPFRPRLGAFDVKMDFHRGENIDRVFRRRCFQIVTAGTGGEVVADQLRLSSIYAQKNRNLRGHSPFTAIFLQALEGLVGREDGIVLTSDLGYYMGTTLVNDRRIDALQTPRYQSLGGDGDFMFFPAHKVLNPRLLQMLYLDEQKYAEIKRSTCAAIQKFILEQPRNDHLPLTRSAVIHMSKLLEESQFLTYQGAVQFIYNMLHEQKMDIAQIPEYSSVVLPLANLLDKTLSATKSPQRTQIMRKISYCLAALDLYTNEIAVNALREYIHFQDAEWKKYRQTRHIPTSVLLYKEKLSKLRITAESLSEQMRIYAKKNAIYLWLHTKGRQQIEEYQHNLVQSRSLAQTVLQKAKEAYQQKKWEQCGAYAGKALQVVKEYPPLHSLRQKAHTYVRLSMWHSATLWKKYSHSKSVFGQNAAKNAHRAQIYALKYSHNSQTLASASYDESIKLWRAQDGVFLRDIFPTMQHQPLQIEASSKANILAILTGGGFIEVYDLVLKKLISTIKIGKVERPIMAISSDGKTIALSDQSEKITLYSVARAKKQRELVGHKDDVTTLAFSPDNQWLASGALDHDICLWNLQNNRNKILSAHKNAVIQLSFSYHGELLASCSQRNTLVWDLKKHQVDLIIPVTRYQRFTAVAFSRDDRLLACGTSKNIELFDIAAAKLTLQIPTKMHSSFLCFHPSGKILLAHQHFLGAVVAWDSKNGKKLYTITSDARTTSMKARFSADGKSVIVSARGIEKNIQFFDALNGEKQKPPLKEWFRHVILPKKMAFGKRLLATSSKEGTLIIWNAKTAEAQHIIYEKNIDKLTFSSDDSILACTVHKQIYLYNTDTGKLLHKLPGHQNKINSLSFFPTKPVLLSAGNDNKIKFWSSDNGTLLQTLPTQNRGVLTYFCNDQRTLALLSGYENINVQLSDIYSKQSHNYTLNTTKRVYARLLSQNGAILAIDGGDTYEIWDVRNERRLRTSIQKNMRQLALAPDGTTFAYTNAQHTLQLCKIRPLPQRVFLPAKRYQHIAMGSQGKFLAFSSADELGIWDTHTNKLHKSFKGYNGEIKSLALSHDGKILASAGEFQDPLVRLWETTTGKLRHALDPGDKRLDQVAFSHDGKSVGVSVSGNQVSIVLWDSDSGKKRRVISSPNHQSAAQTFLAFSPQQSILAWARDNEIDLWDATSGRRICQVATNNPVNKIFFDATGKNLVLVNPSAIALWNLQQRKVIAQFRDQYINDGALTTTSKYLAAATSNGVQIWDVITGEKIQRFHETRIFDKVAFHPKKPWLTCIDHNAASRIKPQKESLFFYDLAELMQVHTSKNMPRYAAHRKSNLLLVKNAQKESLWNLHNGVKMSKNISFTNAKKIHLPQKYFAYPRQDIPADIIEFALQETPKRFTEQLFGYRVAEDLSVE</sequence>
<evidence type="ECO:0000256" key="3">
    <source>
        <dbReference type="PROSITE-ProRule" id="PRU00221"/>
    </source>
</evidence>
<evidence type="ECO:0000256" key="2">
    <source>
        <dbReference type="ARBA" id="ARBA00022737"/>
    </source>
</evidence>
<name>A0A5S9IRK8_UABAM</name>
<gene>
    <name evidence="5" type="ORF">UABAM_04712</name>
</gene>
<dbReference type="EMBL" id="AP019860">
    <property type="protein sequence ID" value="BBM86326.1"/>
    <property type="molecule type" value="Genomic_DNA"/>
</dbReference>
<dbReference type="InterPro" id="IPR036322">
    <property type="entry name" value="WD40_repeat_dom_sf"/>
</dbReference>
<keyword evidence="1 3" id="KW-0853">WD repeat</keyword>
<dbReference type="Pfam" id="PF00400">
    <property type="entry name" value="WD40"/>
    <property type="match status" value="5"/>
</dbReference>
<keyword evidence="6" id="KW-1185">Reference proteome</keyword>
<dbReference type="InterPro" id="IPR029030">
    <property type="entry name" value="Caspase-like_dom_sf"/>
</dbReference>
<dbReference type="InterPro" id="IPR001680">
    <property type="entry name" value="WD40_rpt"/>
</dbReference>
<dbReference type="PANTHER" id="PTHR19879">
    <property type="entry name" value="TRANSCRIPTION INITIATION FACTOR TFIID"/>
    <property type="match status" value="1"/>
</dbReference>
<dbReference type="PANTHER" id="PTHR19879:SF9">
    <property type="entry name" value="TRANSCRIPTION INITIATION FACTOR TFIID SUBUNIT 5"/>
    <property type="match status" value="1"/>
</dbReference>
<dbReference type="SUPFAM" id="SSF52129">
    <property type="entry name" value="Caspase-like"/>
    <property type="match status" value="1"/>
</dbReference>
<feature type="domain" description="Peptidase C14 caspase" evidence="4">
    <location>
        <begin position="168"/>
        <end position="318"/>
    </location>
</feature>
<feature type="repeat" description="WD" evidence="3">
    <location>
        <begin position="866"/>
        <end position="907"/>
    </location>
</feature>
<dbReference type="GO" id="GO:0004197">
    <property type="term" value="F:cysteine-type endopeptidase activity"/>
    <property type="evidence" value="ECO:0007669"/>
    <property type="project" value="InterPro"/>
</dbReference>
<organism evidence="5 6">
    <name type="scientific">Uabimicrobium amorphum</name>
    <dbReference type="NCBI Taxonomy" id="2596890"/>
    <lineage>
        <taxon>Bacteria</taxon>
        <taxon>Pseudomonadati</taxon>
        <taxon>Planctomycetota</taxon>
        <taxon>Candidatus Uabimicrobiia</taxon>
        <taxon>Candidatus Uabimicrobiales</taxon>
        <taxon>Candidatus Uabimicrobiaceae</taxon>
        <taxon>Candidatus Uabimicrobium</taxon>
    </lineage>
</organism>
<evidence type="ECO:0000259" key="4">
    <source>
        <dbReference type="Pfam" id="PF00656"/>
    </source>
</evidence>
<reference evidence="5 6" key="1">
    <citation type="submission" date="2019-08" db="EMBL/GenBank/DDBJ databases">
        <title>Complete genome sequence of Candidatus Uab amorphum.</title>
        <authorList>
            <person name="Shiratori T."/>
            <person name="Suzuki S."/>
            <person name="Kakizawa Y."/>
            <person name="Ishida K."/>
        </authorList>
    </citation>
    <scope>NUCLEOTIDE SEQUENCE [LARGE SCALE GENOMIC DNA]</scope>
    <source>
        <strain evidence="5 6">SRT547</strain>
    </source>
</reference>